<dbReference type="Gene3D" id="3.30.10.20">
    <property type="match status" value="2"/>
</dbReference>
<feature type="region of interest" description="Disordered" evidence="9">
    <location>
        <begin position="754"/>
        <end position="779"/>
    </location>
</feature>
<dbReference type="Pfam" id="PF00905">
    <property type="entry name" value="Transpeptidase"/>
    <property type="match status" value="1"/>
</dbReference>
<gene>
    <name evidence="11" type="ORF">GCM10010915_26890</name>
</gene>
<evidence type="ECO:0000256" key="1">
    <source>
        <dbReference type="ARBA" id="ARBA00022645"/>
    </source>
</evidence>
<dbReference type="InterPro" id="IPR001460">
    <property type="entry name" value="PCN-bd_Tpept"/>
</dbReference>
<dbReference type="GO" id="GO:0009252">
    <property type="term" value="P:peptidoglycan biosynthetic process"/>
    <property type="evidence" value="ECO:0007669"/>
    <property type="project" value="TreeGrafter"/>
</dbReference>
<keyword evidence="4" id="KW-0808">Transferase</keyword>
<proteinExistence type="predicted"/>
<evidence type="ECO:0000256" key="9">
    <source>
        <dbReference type="SAM" id="MobiDB-lite"/>
    </source>
</evidence>
<dbReference type="Gene3D" id="3.40.710.10">
    <property type="entry name" value="DD-peptidase/beta-lactamase superfamily"/>
    <property type="match status" value="1"/>
</dbReference>
<dbReference type="SUPFAM" id="SSF56601">
    <property type="entry name" value="beta-lactamase/transpeptidase-like"/>
    <property type="match status" value="1"/>
</dbReference>
<dbReference type="InterPro" id="IPR023346">
    <property type="entry name" value="Lysozyme-like_dom_sf"/>
</dbReference>
<keyword evidence="3" id="KW-0328">Glycosyltransferase</keyword>
<evidence type="ECO:0000259" key="10">
    <source>
        <dbReference type="PROSITE" id="PS51178"/>
    </source>
</evidence>
<protein>
    <recommendedName>
        <fullName evidence="10">PASTA domain-containing protein</fullName>
    </recommendedName>
</protein>
<dbReference type="InterPro" id="IPR050396">
    <property type="entry name" value="Glycosyltr_51/Transpeptidase"/>
</dbReference>
<accession>A0A916YGH2</accession>
<dbReference type="SUPFAM" id="SSF53955">
    <property type="entry name" value="Lysozyme-like"/>
    <property type="match status" value="1"/>
</dbReference>
<dbReference type="Pfam" id="PF03793">
    <property type="entry name" value="PASTA"/>
    <property type="match status" value="2"/>
</dbReference>
<keyword evidence="5" id="KW-0378">Hydrolase</keyword>
<evidence type="ECO:0000313" key="11">
    <source>
        <dbReference type="EMBL" id="GGD44308.1"/>
    </source>
</evidence>
<organism evidence="11 12">
    <name type="scientific">Microbacterium faecale</name>
    <dbReference type="NCBI Taxonomy" id="1804630"/>
    <lineage>
        <taxon>Bacteria</taxon>
        <taxon>Bacillati</taxon>
        <taxon>Actinomycetota</taxon>
        <taxon>Actinomycetes</taxon>
        <taxon>Micrococcales</taxon>
        <taxon>Microbacteriaceae</taxon>
        <taxon>Microbacterium</taxon>
    </lineage>
</organism>
<evidence type="ECO:0000256" key="4">
    <source>
        <dbReference type="ARBA" id="ARBA00022679"/>
    </source>
</evidence>
<dbReference type="InterPro" id="IPR001264">
    <property type="entry name" value="Glyco_trans_51"/>
</dbReference>
<reference evidence="11" key="1">
    <citation type="journal article" date="2014" name="Int. J. Syst. Evol. Microbiol.">
        <title>Complete genome sequence of Corynebacterium casei LMG S-19264T (=DSM 44701T), isolated from a smear-ripened cheese.</title>
        <authorList>
            <consortium name="US DOE Joint Genome Institute (JGI-PGF)"/>
            <person name="Walter F."/>
            <person name="Albersmeier A."/>
            <person name="Kalinowski J."/>
            <person name="Ruckert C."/>
        </authorList>
    </citation>
    <scope>NUCLEOTIDE SEQUENCE</scope>
    <source>
        <strain evidence="11">CGMCC 1.15152</strain>
    </source>
</reference>
<dbReference type="EMBL" id="BMHO01000002">
    <property type="protein sequence ID" value="GGD44308.1"/>
    <property type="molecule type" value="Genomic_DNA"/>
</dbReference>
<sequence length="867" mass="93327">MLGGFLGLVGLSAIAGILVTATVTPAIAISGYAASSGISLFDSLPGNLEVDRPMEPTTIYAPTGEGDDYYELASFYDQNREPIEYDEVSHYVYDALLSTEDPRYYEHGGVDLIGTARALLNNALTETTQGGSSISQQYVKGVQVQTCERTAEDMETLAECANEAVTASGTEGYQRKLQEMRYAITIEQEYSKEQILIGYLNLVNFGGVTYGIEAAAQQYYSKSAKDLNLNESATLAGIVNYPATLRLDQPENAENGEENGYARTKDRRDSVLWRMLKEGTITQEQYDSTVEQPVEPNLSNRQRGCAAAQGTAYFCQYVKNTILNDSRYDEAFGSEAGSPERADMLTRGGLEVYTTLDNNLQYTAQETMAASTPASVDYMKFGATSVQIEPKSGNVLSMAQNTRFDESRDTDPGDSAQIYAVDEKYGAAPGFSVGSTYKLFTLVAWLEQGRSVNEHVDGNVRPYSGTCEGRTLNAEGSVINNFRNQGGKIGTPRDFTAQSLNTGFLAMAAQLDDVCSIHEVAGRMGVHLGTGEEIVPFETWDPGMFDVLGSMNISPLTLASAYATVANKGVHCEPTVLTRVVDANGQELELPETECEQAIDEGVAATAAHALAGVMSATGSSANPNDGVPVVGKTGTHENYQTWMVETSTNVTTAAWVGNYDSMRDERDPDNPDDDTFYEVDLYSSFTPNGRQMSELRYDIARANQAAANARYGGDEFPTPDPNLTKVVKVDVPNVAGMSVDEATDVLEGEGFSVTVGDTVSGDQKEGRVEKTNPEGSAPRGSIITLLISDGEGGTKVPDVTGLSTTQAYKRLFDEGLRASIGDCTVSASAPANGRVVRTDPSAGTQVKDRTEVTIYSEARVCRGNNN</sequence>
<dbReference type="Pfam" id="PF00912">
    <property type="entry name" value="Transgly"/>
    <property type="match status" value="1"/>
</dbReference>
<dbReference type="InterPro" id="IPR012338">
    <property type="entry name" value="Beta-lactam/transpept-like"/>
</dbReference>
<feature type="domain" description="PASTA" evidence="10">
    <location>
        <begin position="791"/>
        <end position="859"/>
    </location>
</feature>
<evidence type="ECO:0000256" key="8">
    <source>
        <dbReference type="ARBA" id="ARBA00049902"/>
    </source>
</evidence>
<keyword evidence="12" id="KW-1185">Reference proteome</keyword>
<dbReference type="PROSITE" id="PS51178">
    <property type="entry name" value="PASTA"/>
    <property type="match status" value="2"/>
</dbReference>
<dbReference type="InterPro" id="IPR036950">
    <property type="entry name" value="PBP_transglycosylase"/>
</dbReference>
<dbReference type="GO" id="GO:0030288">
    <property type="term" value="C:outer membrane-bounded periplasmic space"/>
    <property type="evidence" value="ECO:0007669"/>
    <property type="project" value="TreeGrafter"/>
</dbReference>
<dbReference type="PANTHER" id="PTHR32282">
    <property type="entry name" value="BINDING PROTEIN TRANSPEPTIDASE, PUTATIVE-RELATED"/>
    <property type="match status" value="1"/>
</dbReference>
<dbReference type="InterPro" id="IPR005543">
    <property type="entry name" value="PASTA_dom"/>
</dbReference>
<name>A0A916YGH2_9MICO</name>
<dbReference type="GO" id="GO:0009002">
    <property type="term" value="F:serine-type D-Ala-D-Ala carboxypeptidase activity"/>
    <property type="evidence" value="ECO:0007669"/>
    <property type="project" value="UniProtKB-EC"/>
</dbReference>
<dbReference type="GO" id="GO:0006508">
    <property type="term" value="P:proteolysis"/>
    <property type="evidence" value="ECO:0007669"/>
    <property type="project" value="UniProtKB-KW"/>
</dbReference>
<evidence type="ECO:0000256" key="3">
    <source>
        <dbReference type="ARBA" id="ARBA00022676"/>
    </source>
</evidence>
<comment type="catalytic activity">
    <reaction evidence="8">
        <text>[GlcNAc-(1-&gt;4)-Mur2Ac(oyl-L-Ala-gamma-D-Glu-L-Lys-D-Ala-D-Ala)](n)-di-trans,octa-cis-undecaprenyl diphosphate + beta-D-GlcNAc-(1-&gt;4)-Mur2Ac(oyl-L-Ala-gamma-D-Glu-L-Lys-D-Ala-D-Ala)-di-trans,octa-cis-undecaprenyl diphosphate = [GlcNAc-(1-&gt;4)-Mur2Ac(oyl-L-Ala-gamma-D-Glu-L-Lys-D-Ala-D-Ala)](n+1)-di-trans,octa-cis-undecaprenyl diphosphate + di-trans,octa-cis-undecaprenyl diphosphate + H(+)</text>
        <dbReference type="Rhea" id="RHEA:23708"/>
        <dbReference type="Rhea" id="RHEA-COMP:9602"/>
        <dbReference type="Rhea" id="RHEA-COMP:9603"/>
        <dbReference type="ChEBI" id="CHEBI:15378"/>
        <dbReference type="ChEBI" id="CHEBI:58405"/>
        <dbReference type="ChEBI" id="CHEBI:60033"/>
        <dbReference type="ChEBI" id="CHEBI:78435"/>
        <dbReference type="EC" id="2.4.99.28"/>
    </reaction>
</comment>
<feature type="compositionally biased region" description="Basic and acidic residues" evidence="9">
    <location>
        <begin position="763"/>
        <end position="773"/>
    </location>
</feature>
<dbReference type="SMART" id="SM00740">
    <property type="entry name" value="PASTA"/>
    <property type="match status" value="2"/>
</dbReference>
<dbReference type="PANTHER" id="PTHR32282:SF33">
    <property type="entry name" value="PEPTIDOGLYCAN GLYCOSYLTRANSFERASE"/>
    <property type="match status" value="1"/>
</dbReference>
<dbReference type="GO" id="GO:0008658">
    <property type="term" value="F:penicillin binding"/>
    <property type="evidence" value="ECO:0007669"/>
    <property type="project" value="InterPro"/>
</dbReference>
<evidence type="ECO:0000256" key="2">
    <source>
        <dbReference type="ARBA" id="ARBA00022670"/>
    </source>
</evidence>
<evidence type="ECO:0000256" key="5">
    <source>
        <dbReference type="ARBA" id="ARBA00022801"/>
    </source>
</evidence>
<keyword evidence="1" id="KW-0121">Carboxypeptidase</keyword>
<evidence type="ECO:0000313" key="12">
    <source>
        <dbReference type="Proteomes" id="UP000633205"/>
    </source>
</evidence>
<comment type="catalytic activity">
    <reaction evidence="7">
        <text>Preferential cleavage: (Ac)2-L-Lys-D-Ala-|-D-Ala. Also transpeptidation of peptidyl-alanyl moieties that are N-acyl substituents of D-alanine.</text>
        <dbReference type="EC" id="3.4.16.4"/>
    </reaction>
</comment>
<evidence type="ECO:0000256" key="6">
    <source>
        <dbReference type="ARBA" id="ARBA00023268"/>
    </source>
</evidence>
<comment type="caution">
    <text evidence="11">The sequence shown here is derived from an EMBL/GenBank/DDBJ whole genome shotgun (WGS) entry which is preliminary data.</text>
</comment>
<dbReference type="Proteomes" id="UP000633205">
    <property type="component" value="Unassembled WGS sequence"/>
</dbReference>
<reference evidence="11" key="2">
    <citation type="submission" date="2020-09" db="EMBL/GenBank/DDBJ databases">
        <authorList>
            <person name="Sun Q."/>
            <person name="Zhou Y."/>
        </authorList>
    </citation>
    <scope>NUCLEOTIDE SEQUENCE</scope>
    <source>
        <strain evidence="11">CGMCC 1.15152</strain>
    </source>
</reference>
<dbReference type="GO" id="GO:0008955">
    <property type="term" value="F:peptidoglycan glycosyltransferase activity"/>
    <property type="evidence" value="ECO:0007669"/>
    <property type="project" value="UniProtKB-EC"/>
</dbReference>
<dbReference type="AlphaFoldDB" id="A0A916YGH2"/>
<evidence type="ECO:0000256" key="7">
    <source>
        <dbReference type="ARBA" id="ARBA00034000"/>
    </source>
</evidence>
<keyword evidence="2" id="KW-0645">Protease</keyword>
<keyword evidence="6" id="KW-0511">Multifunctional enzyme</keyword>
<dbReference type="CDD" id="cd06577">
    <property type="entry name" value="PASTA_pknB"/>
    <property type="match status" value="2"/>
</dbReference>
<dbReference type="Gene3D" id="1.10.3810.10">
    <property type="entry name" value="Biosynthetic peptidoglycan transglycosylase-like"/>
    <property type="match status" value="1"/>
</dbReference>
<feature type="domain" description="PASTA" evidence="10">
    <location>
        <begin position="726"/>
        <end position="790"/>
    </location>
</feature>